<feature type="region of interest" description="Disordered" evidence="1">
    <location>
        <begin position="1"/>
        <end position="30"/>
    </location>
</feature>
<sequence length="175" mass="18801">MAAFRNEATRRSGVAAVHDEADDGGDDDGIPDSSRLTFDWFLHLLGQMQDARRKRRGSCRCHYPAVQSDQRATARDGPRTAALDNKAAATSKKASGSLARQPSKMSRARPKTETQQFCAAAETPPPILADNAVALLIAIDAQAARSLTHSLILSLCSSEFLCDSCDSVPLSVTRT</sequence>
<feature type="region of interest" description="Disordered" evidence="1">
    <location>
        <begin position="67"/>
        <end position="117"/>
    </location>
</feature>
<dbReference type="AlphaFoldDB" id="A0A0F9WVE5"/>
<evidence type="ECO:0000256" key="1">
    <source>
        <dbReference type="SAM" id="MobiDB-lite"/>
    </source>
</evidence>
<accession>A0A0F9WVE5</accession>
<name>A0A0F9WVE5_TRIHA</name>
<evidence type="ECO:0000313" key="3">
    <source>
        <dbReference type="Proteomes" id="UP000034112"/>
    </source>
</evidence>
<organism evidence="2 3">
    <name type="scientific">Trichoderma harzianum</name>
    <name type="common">Hypocrea lixii</name>
    <dbReference type="NCBI Taxonomy" id="5544"/>
    <lineage>
        <taxon>Eukaryota</taxon>
        <taxon>Fungi</taxon>
        <taxon>Dikarya</taxon>
        <taxon>Ascomycota</taxon>
        <taxon>Pezizomycotina</taxon>
        <taxon>Sordariomycetes</taxon>
        <taxon>Hypocreomycetidae</taxon>
        <taxon>Hypocreales</taxon>
        <taxon>Hypocreaceae</taxon>
        <taxon>Trichoderma</taxon>
    </lineage>
</organism>
<protein>
    <submittedName>
        <fullName evidence="2">Uncharacterized protein</fullName>
    </submittedName>
</protein>
<reference evidence="3" key="1">
    <citation type="journal article" date="2015" name="Genome Announc.">
        <title>Draft whole-genome sequence of the biocontrol agent Trichoderma harzianum T6776.</title>
        <authorList>
            <person name="Baroncelli R."/>
            <person name="Piaggeschi G."/>
            <person name="Fiorini L."/>
            <person name="Bertolini E."/>
            <person name="Zapparata A."/>
            <person name="Pe M.E."/>
            <person name="Sarrocco S."/>
            <person name="Vannacci G."/>
        </authorList>
    </citation>
    <scope>NUCLEOTIDE SEQUENCE [LARGE SCALE GENOMIC DNA]</scope>
    <source>
        <strain evidence="3">T6776</strain>
    </source>
</reference>
<evidence type="ECO:0000313" key="2">
    <source>
        <dbReference type="EMBL" id="KKO97105.1"/>
    </source>
</evidence>
<dbReference type="EMBL" id="JOKZ01000640">
    <property type="protein sequence ID" value="KKO97105.1"/>
    <property type="molecule type" value="Genomic_DNA"/>
</dbReference>
<feature type="compositionally biased region" description="Low complexity" evidence="1">
    <location>
        <begin position="86"/>
        <end position="99"/>
    </location>
</feature>
<dbReference type="Proteomes" id="UP000034112">
    <property type="component" value="Unassembled WGS sequence"/>
</dbReference>
<proteinExistence type="predicted"/>
<gene>
    <name evidence="2" type="ORF">THAR02_10792</name>
</gene>
<feature type="compositionally biased region" description="Acidic residues" evidence="1">
    <location>
        <begin position="20"/>
        <end position="30"/>
    </location>
</feature>
<comment type="caution">
    <text evidence="2">The sequence shown here is derived from an EMBL/GenBank/DDBJ whole genome shotgun (WGS) entry which is preliminary data.</text>
</comment>